<dbReference type="AlphaFoldDB" id="A0A3L7J5D7"/>
<dbReference type="EMBL" id="RCWJ01000002">
    <property type="protein sequence ID" value="RLQ84691.1"/>
    <property type="molecule type" value="Genomic_DNA"/>
</dbReference>
<evidence type="ECO:0000256" key="1">
    <source>
        <dbReference type="SAM" id="Phobius"/>
    </source>
</evidence>
<comment type="caution">
    <text evidence="2">The sequence shown here is derived from an EMBL/GenBank/DDBJ whole genome shotgun (WGS) entry which is preliminary data.</text>
</comment>
<evidence type="ECO:0000313" key="3">
    <source>
        <dbReference type="Proteomes" id="UP000282460"/>
    </source>
</evidence>
<gene>
    <name evidence="2" type="ORF">D9V28_09945</name>
</gene>
<reference evidence="2 3" key="1">
    <citation type="submission" date="2018-10" db="EMBL/GenBank/DDBJ databases">
        <authorList>
            <person name="Li J."/>
        </authorList>
    </citation>
    <scope>NUCLEOTIDE SEQUENCE [LARGE SCALE GENOMIC DNA]</scope>
    <source>
        <strain evidence="2 3">ZD1-4</strain>
    </source>
</reference>
<keyword evidence="1" id="KW-0472">Membrane</keyword>
<keyword evidence="1" id="KW-1133">Transmembrane helix</keyword>
<evidence type="ECO:0000313" key="2">
    <source>
        <dbReference type="EMBL" id="RLQ84691.1"/>
    </source>
</evidence>
<keyword evidence="3" id="KW-1185">Reference proteome</keyword>
<sequence>MAEVTTTTTTVSTGWNLDTATSTWVAAEPVTTVADAKRAATPVECPVAAAQPAQADDIEASPVAETLPETGSDAGWVVLIAGGLVLVGVQLMLMQRTRRVARENQS</sequence>
<accession>A0A3L7J5D7</accession>
<proteinExistence type="predicted"/>
<organism evidence="2 3">
    <name type="scientific">Mycetocola zhadangensis</name>
    <dbReference type="NCBI Taxonomy" id="1164595"/>
    <lineage>
        <taxon>Bacteria</taxon>
        <taxon>Bacillati</taxon>
        <taxon>Actinomycetota</taxon>
        <taxon>Actinomycetes</taxon>
        <taxon>Micrococcales</taxon>
        <taxon>Microbacteriaceae</taxon>
        <taxon>Mycetocola</taxon>
    </lineage>
</organism>
<dbReference type="NCBIfam" id="TIGR01167">
    <property type="entry name" value="LPXTG_anchor"/>
    <property type="match status" value="1"/>
</dbReference>
<feature type="transmembrane region" description="Helical" evidence="1">
    <location>
        <begin position="74"/>
        <end position="93"/>
    </location>
</feature>
<dbReference type="Proteomes" id="UP000282460">
    <property type="component" value="Unassembled WGS sequence"/>
</dbReference>
<keyword evidence="1" id="KW-0812">Transmembrane</keyword>
<protein>
    <submittedName>
        <fullName evidence="2">LPXTG cell wall anchor domain-containing protein</fullName>
    </submittedName>
</protein>
<name>A0A3L7J5D7_9MICO</name>